<sequence length="147" mass="16173">MLDLGADRFGLGICDPRCEHLAPGKVRAARQRAKLRGPRRATGVEQRRPNDASMPRRRLVIITSSRCGSGRSPAVPSLAEEADQIGHRRIGRPANQGRGSALLNDQSGMDQTVQMMGERRGRDVDALLEGTDRQTVMARPDERTVHL</sequence>
<organism evidence="2 3">
    <name type="scientific">Methylobacterium persicinum</name>
    <dbReference type="NCBI Taxonomy" id="374426"/>
    <lineage>
        <taxon>Bacteria</taxon>
        <taxon>Pseudomonadati</taxon>
        <taxon>Pseudomonadota</taxon>
        <taxon>Alphaproteobacteria</taxon>
        <taxon>Hyphomicrobiales</taxon>
        <taxon>Methylobacteriaceae</taxon>
        <taxon>Methylobacterium</taxon>
    </lineage>
</organism>
<protein>
    <submittedName>
        <fullName evidence="2">Uncharacterized protein</fullName>
    </submittedName>
</protein>
<dbReference type="EMBL" id="JAUSVV010000019">
    <property type="protein sequence ID" value="MDQ0444981.1"/>
    <property type="molecule type" value="Genomic_DNA"/>
</dbReference>
<keyword evidence="3" id="KW-1185">Reference proteome</keyword>
<name>A0ABU0HRN1_9HYPH</name>
<proteinExistence type="predicted"/>
<reference evidence="2 3" key="1">
    <citation type="submission" date="2023-07" db="EMBL/GenBank/DDBJ databases">
        <title>Genomic Encyclopedia of Type Strains, Phase IV (KMG-IV): sequencing the most valuable type-strain genomes for metagenomic binning, comparative biology and taxonomic classification.</title>
        <authorList>
            <person name="Goeker M."/>
        </authorList>
    </citation>
    <scope>NUCLEOTIDE SEQUENCE [LARGE SCALE GENOMIC DNA]</scope>
    <source>
        <strain evidence="2 3">DSM 19562</strain>
    </source>
</reference>
<evidence type="ECO:0000256" key="1">
    <source>
        <dbReference type="SAM" id="MobiDB-lite"/>
    </source>
</evidence>
<evidence type="ECO:0000313" key="3">
    <source>
        <dbReference type="Proteomes" id="UP001236369"/>
    </source>
</evidence>
<accession>A0ABU0HRN1</accession>
<gene>
    <name evidence="2" type="ORF">QO016_004507</name>
</gene>
<evidence type="ECO:0000313" key="2">
    <source>
        <dbReference type="EMBL" id="MDQ0444981.1"/>
    </source>
</evidence>
<feature type="region of interest" description="Disordered" evidence="1">
    <location>
        <begin position="31"/>
        <end position="55"/>
    </location>
</feature>
<comment type="caution">
    <text evidence="2">The sequence shown here is derived from an EMBL/GenBank/DDBJ whole genome shotgun (WGS) entry which is preliminary data.</text>
</comment>
<dbReference type="Proteomes" id="UP001236369">
    <property type="component" value="Unassembled WGS sequence"/>
</dbReference>